<feature type="transmembrane region" description="Helical" evidence="2">
    <location>
        <begin position="730"/>
        <end position="758"/>
    </location>
</feature>
<feature type="region of interest" description="Disordered" evidence="1">
    <location>
        <begin position="980"/>
        <end position="1000"/>
    </location>
</feature>
<evidence type="ECO:0000256" key="1">
    <source>
        <dbReference type="SAM" id="MobiDB-lite"/>
    </source>
</evidence>
<keyword evidence="2" id="KW-0812">Transmembrane</keyword>
<accession>A0A4E0RJ87</accession>
<dbReference type="AlphaFoldDB" id="A0A4E0RJ87"/>
<keyword evidence="4" id="KW-1185">Reference proteome</keyword>
<evidence type="ECO:0000256" key="2">
    <source>
        <dbReference type="SAM" id="Phobius"/>
    </source>
</evidence>
<dbReference type="Proteomes" id="UP000230066">
    <property type="component" value="Unassembled WGS sequence"/>
</dbReference>
<dbReference type="EMBL" id="JXXN02000202">
    <property type="protein sequence ID" value="THD28236.1"/>
    <property type="molecule type" value="Genomic_DNA"/>
</dbReference>
<reference evidence="3" key="1">
    <citation type="submission" date="2019-03" db="EMBL/GenBank/DDBJ databases">
        <title>Improved annotation for the trematode Fasciola hepatica.</title>
        <authorList>
            <person name="Choi Y.-J."/>
            <person name="Martin J."/>
            <person name="Mitreva M."/>
        </authorList>
    </citation>
    <scope>NUCLEOTIDE SEQUENCE [LARGE SCALE GENOMIC DNA]</scope>
</reference>
<evidence type="ECO:0000313" key="4">
    <source>
        <dbReference type="Proteomes" id="UP000230066"/>
    </source>
</evidence>
<sequence>MTFLSVTRRLHPVHIDSSTFKLTVILFSVAYGTLPLNPQSLELGPCRLQGDVFCQTRVTDSICSTEKNECICNHGFVAIQDEQGISCTTLLTDLPCQVDTECVHVHGSMCHPGVGACACPARTIFVPELQACRTPVQNSTRFQCLACEQAHGICFLQSDTDGSHGTKPITSRIRSMSKNMRTTSSYGCRCPDGFATAKQVHPSARSPNFQHHQVIDVREDITTVSMRHTAFVWNESGYCSVRLADIGELCNHVDFLCRSKHSTCKQSSRLAFSNGFPRICACKKEYVPVYQKNLGYHECFPRLSELFGPCSACIRIGGVCYRMEDNRPNLTNCVCPYTWKPIDRRSVRRNPNHLNSEIYVNDACQRELDVLCEEENIRICLKPHSPQIIFALSNGQLNAYVSARVRMRVTEAQCALRQNELNPVEGIPQWCTMIPWSHGNPACGIDGWYDMMGQFNVMGSVLVNFDQLFNHPDLEKMEYRFHCTSSGLNNSSSTYVRYISPTEAHDIVPVTLNVVDKNRLPLTTVSPASEVHLVAFTDGSIHQYGFFNFEECSSTEYSNGVEGETTSLLSWRCPSQIDDAHADLALPRFVNPCETANCLSLEDAKPTSKIIKTNTFPIDGLSLDVTTAISSRPEMKTRKNSNSTLRHGFRISCLIRLCLEASWCTQPSWCRNASQSNGKRSTRSPDDFSVTFVTRSVQLLVTERELEKKQKDIQKSISDASCSFHSTWCAIHAVLTTVIIPVVAIVVILLTIIGVLLVRVCKPRASAPHTWKYRQSSVFNPNTIPYLTPTSSASQTQQHLSSVTSLTASNGISPQPSAVTQPVVANNHLPVYFNQLHSYPSGAMKTRQEHFGDIMSSPATMGMTLVEVNRDRSAVQSESKNVTSRLSKDQRIIIPESQLVYLNSNTLEPHQREPFLNAANNFKIHPTCIESRQKSKPLPVHRVCTNTASHRLSTNYYCENPTCARFISTRHGEQVWETKRTKQINAQPSGDENKSTVVSL</sequence>
<protein>
    <submittedName>
        <fullName evidence="3">Uncharacterized protein</fullName>
    </submittedName>
</protein>
<organism evidence="3 4">
    <name type="scientific">Fasciola hepatica</name>
    <name type="common">Liver fluke</name>
    <dbReference type="NCBI Taxonomy" id="6192"/>
    <lineage>
        <taxon>Eukaryota</taxon>
        <taxon>Metazoa</taxon>
        <taxon>Spiralia</taxon>
        <taxon>Lophotrochozoa</taxon>
        <taxon>Platyhelminthes</taxon>
        <taxon>Trematoda</taxon>
        <taxon>Digenea</taxon>
        <taxon>Plagiorchiida</taxon>
        <taxon>Echinostomata</taxon>
        <taxon>Echinostomatoidea</taxon>
        <taxon>Fasciolidae</taxon>
        <taxon>Fasciola</taxon>
    </lineage>
</organism>
<gene>
    <name evidence="3" type="ORF">D915_000958</name>
</gene>
<keyword evidence="2" id="KW-1133">Transmembrane helix</keyword>
<keyword evidence="2" id="KW-0472">Membrane</keyword>
<proteinExistence type="predicted"/>
<name>A0A4E0RJ87_FASHE</name>
<evidence type="ECO:0000313" key="3">
    <source>
        <dbReference type="EMBL" id="THD28236.1"/>
    </source>
</evidence>
<comment type="caution">
    <text evidence="3">The sequence shown here is derived from an EMBL/GenBank/DDBJ whole genome shotgun (WGS) entry which is preliminary data.</text>
</comment>
<feature type="compositionally biased region" description="Polar residues" evidence="1">
    <location>
        <begin position="983"/>
        <end position="1000"/>
    </location>
</feature>